<name>A0A1Y2IUD7_TRAC3</name>
<feature type="domain" description="Heterokaryon incompatibility" evidence="2">
    <location>
        <begin position="22"/>
        <end position="120"/>
    </location>
</feature>
<evidence type="ECO:0000259" key="3">
    <source>
        <dbReference type="Pfam" id="PF26640"/>
    </source>
</evidence>
<dbReference type="PANTHER" id="PTHR10622">
    <property type="entry name" value="HET DOMAIN-CONTAINING PROTEIN"/>
    <property type="match status" value="1"/>
</dbReference>
<dbReference type="EMBL" id="KZ084095">
    <property type="protein sequence ID" value="OSD04697.1"/>
    <property type="molecule type" value="Genomic_DNA"/>
</dbReference>
<dbReference type="AlphaFoldDB" id="A0A1Y2IUD7"/>
<dbReference type="OrthoDB" id="2746234at2759"/>
<reference evidence="4 5" key="1">
    <citation type="journal article" date="2015" name="Biotechnol. Biofuels">
        <title>Enhanced degradation of softwood versus hardwood by the white-rot fungus Pycnoporus coccineus.</title>
        <authorList>
            <person name="Couturier M."/>
            <person name="Navarro D."/>
            <person name="Chevret D."/>
            <person name="Henrissat B."/>
            <person name="Piumi F."/>
            <person name="Ruiz-Duenas F.J."/>
            <person name="Martinez A.T."/>
            <person name="Grigoriev I.V."/>
            <person name="Riley R."/>
            <person name="Lipzen A."/>
            <person name="Berrin J.G."/>
            <person name="Master E.R."/>
            <person name="Rosso M.N."/>
        </authorList>
    </citation>
    <scope>NUCLEOTIDE SEQUENCE [LARGE SCALE GENOMIC DNA]</scope>
    <source>
        <strain evidence="4 5">BRFM310</strain>
    </source>
</reference>
<protein>
    <submittedName>
        <fullName evidence="4">HET-domain-containing protein</fullName>
    </submittedName>
</protein>
<evidence type="ECO:0000256" key="1">
    <source>
        <dbReference type="SAM" id="MobiDB-lite"/>
    </source>
</evidence>
<dbReference type="Proteomes" id="UP000193067">
    <property type="component" value="Unassembled WGS sequence"/>
</dbReference>
<dbReference type="PANTHER" id="PTHR10622:SF10">
    <property type="entry name" value="HET DOMAIN-CONTAINING PROTEIN"/>
    <property type="match status" value="1"/>
</dbReference>
<evidence type="ECO:0000313" key="5">
    <source>
        <dbReference type="Proteomes" id="UP000193067"/>
    </source>
</evidence>
<proteinExistence type="predicted"/>
<evidence type="ECO:0000259" key="2">
    <source>
        <dbReference type="Pfam" id="PF06985"/>
    </source>
</evidence>
<gene>
    <name evidence="4" type="ORF">PYCCODRAFT_60114</name>
</gene>
<dbReference type="Pfam" id="PF06985">
    <property type="entry name" value="HET"/>
    <property type="match status" value="1"/>
</dbReference>
<evidence type="ECO:0000313" key="4">
    <source>
        <dbReference type="EMBL" id="OSD04697.1"/>
    </source>
</evidence>
<feature type="compositionally biased region" description="Low complexity" evidence="1">
    <location>
        <begin position="878"/>
        <end position="896"/>
    </location>
</feature>
<keyword evidence="5" id="KW-1185">Reference proteome</keyword>
<feature type="compositionally biased region" description="Basic and acidic residues" evidence="1">
    <location>
        <begin position="903"/>
        <end position="922"/>
    </location>
</feature>
<accession>A0A1Y2IUD7</accession>
<dbReference type="InterPro" id="IPR010730">
    <property type="entry name" value="HET"/>
</dbReference>
<feature type="domain" description="DUF8212" evidence="3">
    <location>
        <begin position="231"/>
        <end position="373"/>
    </location>
</feature>
<dbReference type="InterPro" id="IPR058525">
    <property type="entry name" value="DUF8212"/>
</dbReference>
<organism evidence="4 5">
    <name type="scientific">Trametes coccinea (strain BRFM310)</name>
    <name type="common">Pycnoporus coccineus</name>
    <dbReference type="NCBI Taxonomy" id="1353009"/>
    <lineage>
        <taxon>Eukaryota</taxon>
        <taxon>Fungi</taxon>
        <taxon>Dikarya</taxon>
        <taxon>Basidiomycota</taxon>
        <taxon>Agaricomycotina</taxon>
        <taxon>Agaricomycetes</taxon>
        <taxon>Polyporales</taxon>
        <taxon>Polyporaceae</taxon>
        <taxon>Trametes</taxon>
    </lineage>
</organism>
<dbReference type="STRING" id="1353009.A0A1Y2IUD7"/>
<feature type="region of interest" description="Disordered" evidence="1">
    <location>
        <begin position="826"/>
        <end position="922"/>
    </location>
</feature>
<sequence>MWLLNTSDGTLHHFDPSMVPPYAILSHVWRGKEQSFQEVRALTSGIPMHGEFGLPRGLSPKIWGFCDFARTRGYGWVWVDTCCIDKSSSAELSEALNSMFTWYANAEMCYALLDDIHGDEDPRAENSFFRRSHWFTRGWTLQELLAPRTVVFVSPQWQSVGSNYALCDVVEDITGIDEAVLTRSVPIDRISVARRMSWASKRKTFRIEDRAYSLMGMFGVHMSTVYGEGAQAFVRLQEEILKQLPDQTIFVWGSIMEDIDHAETSSRIYEAPLSSHHYRSHIGREPVRSKQGLLARSPEDFALSGNIRPIPFNRLSDALGVDVPVPVYHPTSGGLRVQLPFIDDAQTRRAGLVVAESSVMLHFAVLACTDEHDRFVVLYLRRESEREDGFSVGFPTSRAYLRSAFWRSPQAGQRQSVELRDVYVMHRSPVAPFPPQIQVHALPSGFQAIPTFAEAVLTFFFVPSWVLARLSSAGFTPAAGTDPSFGTIQPFRQSDGIAVDFIRDRREDAPATKVASMLFYRAPLGVGLGSPGATWMQIRFGVGCSCVPKHSVQDVWVDVELGNTPVPRSRFPDGPTLDATHQEHHLSIGRSNLIFNRQPYIVRCQIGPWCGYPMRENTLPSCQYMVDITLEEAPFQGGSAQSTLAPLIQTPFYTPQLLAITPTQVGGHWSSAMGPGVGSVPITRMPYMHGLSSNVPIGPGFPAPTSFAAVLPPPAFVTPPFAASRPSILARELERPGQHAYIPSQPHEYWRPATSVGSPDIATFNPYSPSPSPVLPSSSLSSIPRVPDTPAPDLAVSAISHDSLNPLRYHHARFASPPFGIVPAPSGRQSPMVIPSPPLHYTVARTSSPSGSESRRTDTSTLGPDLGDDNPLQLHLGFPVPRSPSSSPSSFSSDSRSTIDVYPHPRQEHIFTTGDLHDRGRDRSEELTLVPNVETHSPSPPPSSMLVADSVAGVDYELMGAVHGAILAAPLVSDTQPETPEFRQLRSCLAGRRRHTL</sequence>
<dbReference type="Pfam" id="PF26640">
    <property type="entry name" value="DUF8212"/>
    <property type="match status" value="1"/>
</dbReference>